<dbReference type="STRING" id="228959.SAMN05421797_10370"/>
<dbReference type="SUPFAM" id="SSF52833">
    <property type="entry name" value="Thioredoxin-like"/>
    <property type="match status" value="1"/>
</dbReference>
<dbReference type="InterPro" id="IPR036249">
    <property type="entry name" value="Thioredoxin-like_sf"/>
</dbReference>
<dbReference type="InterPro" id="IPR051099">
    <property type="entry name" value="AGR/TXD"/>
</dbReference>
<protein>
    <submittedName>
        <fullName evidence="4">Thioredoxin-like</fullName>
    </submittedName>
</protein>
<dbReference type="PANTHER" id="PTHR15337:SF11">
    <property type="entry name" value="THIOREDOXIN DOMAIN-CONTAINING PROTEIN"/>
    <property type="match status" value="1"/>
</dbReference>
<reference evidence="5" key="1">
    <citation type="submission" date="2017-01" db="EMBL/GenBank/DDBJ databases">
        <authorList>
            <person name="Varghese N."/>
            <person name="Submissions S."/>
        </authorList>
    </citation>
    <scope>NUCLEOTIDE SEQUENCE [LARGE SCALE GENOMIC DNA]</scope>
    <source>
        <strain evidence="5">DSM 15366</strain>
    </source>
</reference>
<evidence type="ECO:0000313" key="4">
    <source>
        <dbReference type="EMBL" id="SIQ75329.1"/>
    </source>
</evidence>
<dbReference type="InterPro" id="IPR013766">
    <property type="entry name" value="Thioredoxin_domain"/>
</dbReference>
<dbReference type="EMBL" id="FTMA01000003">
    <property type="protein sequence ID" value="SIQ75329.1"/>
    <property type="molecule type" value="Genomic_DNA"/>
</dbReference>
<dbReference type="PROSITE" id="PS51352">
    <property type="entry name" value="THIOREDOXIN_2"/>
    <property type="match status" value="1"/>
</dbReference>
<keyword evidence="1 2" id="KW-0732">Signal</keyword>
<gene>
    <name evidence="4" type="ORF">SAMN05421797_10370</name>
</gene>
<dbReference type="PANTHER" id="PTHR15337">
    <property type="entry name" value="ANTERIOR GRADIENT PROTEIN-RELATED"/>
    <property type="match status" value="1"/>
</dbReference>
<feature type="signal peptide" evidence="2">
    <location>
        <begin position="1"/>
        <end position="18"/>
    </location>
</feature>
<name>A0A1N6VC59_9FLAO</name>
<dbReference type="AlphaFoldDB" id="A0A1N6VC59"/>
<evidence type="ECO:0000256" key="2">
    <source>
        <dbReference type="SAM" id="SignalP"/>
    </source>
</evidence>
<evidence type="ECO:0000259" key="3">
    <source>
        <dbReference type="PROSITE" id="PS51352"/>
    </source>
</evidence>
<feature type="chain" id="PRO_5012094160" evidence="2">
    <location>
        <begin position="19"/>
        <end position="150"/>
    </location>
</feature>
<keyword evidence="5" id="KW-1185">Reference proteome</keyword>
<accession>A0A1N6VC59</accession>
<sequence length="150" mass="17411">MKYLILVFMIPLFISTQADFNSVDDSKWLTNYDSAISKAKEQDKNVLVYFTGSDWCPPCKMLKTDLFDTNEFQKLSNNYILLYIDVPRNKDLISEKQMAHNKELLSKLNKRKVFPMFKILDTKGNELDQLAGYSMNGIVDSHLSLLEKNK</sequence>
<dbReference type="Pfam" id="PF13899">
    <property type="entry name" value="Thioredoxin_7"/>
    <property type="match status" value="1"/>
</dbReference>
<feature type="domain" description="Thioredoxin" evidence="3">
    <location>
        <begin position="4"/>
        <end position="150"/>
    </location>
</feature>
<evidence type="ECO:0000313" key="5">
    <source>
        <dbReference type="Proteomes" id="UP000186953"/>
    </source>
</evidence>
<dbReference type="Gene3D" id="3.40.30.10">
    <property type="entry name" value="Glutaredoxin"/>
    <property type="match status" value="1"/>
</dbReference>
<evidence type="ECO:0000256" key="1">
    <source>
        <dbReference type="ARBA" id="ARBA00022729"/>
    </source>
</evidence>
<dbReference type="RefSeq" id="WP_076548474.1">
    <property type="nucleotide sequence ID" value="NZ_FTMA01000003.1"/>
</dbReference>
<organism evidence="4 5">
    <name type="scientific">Maribacter ulvicola</name>
    <dbReference type="NCBI Taxonomy" id="228959"/>
    <lineage>
        <taxon>Bacteria</taxon>
        <taxon>Pseudomonadati</taxon>
        <taxon>Bacteroidota</taxon>
        <taxon>Flavobacteriia</taxon>
        <taxon>Flavobacteriales</taxon>
        <taxon>Flavobacteriaceae</taxon>
        <taxon>Maribacter</taxon>
    </lineage>
</organism>
<dbReference type="Proteomes" id="UP000186953">
    <property type="component" value="Unassembled WGS sequence"/>
</dbReference>
<dbReference type="OrthoDB" id="981626at2"/>
<proteinExistence type="predicted"/>